<dbReference type="EC" id="3.2.1.17" evidence="3"/>
<dbReference type="SUPFAM" id="SSF53955">
    <property type="entry name" value="Lysozyme-like"/>
    <property type="match status" value="1"/>
</dbReference>
<dbReference type="SUPFAM" id="SSF69255">
    <property type="entry name" value="gp5 N-terminal domain-like"/>
    <property type="match status" value="1"/>
</dbReference>
<dbReference type="Gene3D" id="1.10.530.40">
    <property type="match status" value="1"/>
</dbReference>
<evidence type="ECO:0000256" key="5">
    <source>
        <dbReference type="SAM" id="MobiDB-lite"/>
    </source>
</evidence>
<keyword evidence="8" id="KW-1185">Reference proteome</keyword>
<dbReference type="Gene3D" id="3.10.450.190">
    <property type="match status" value="1"/>
</dbReference>
<keyword evidence="3" id="KW-1188">Viral release from host cell</keyword>
<dbReference type="InterPro" id="IPR052619">
    <property type="entry name" value="Phage_lysozyme-like"/>
</dbReference>
<dbReference type="HAMAP" id="MF_04151">
    <property type="entry name" value="NEEDLE_T4"/>
    <property type="match status" value="1"/>
</dbReference>
<dbReference type="InterPro" id="IPR009590">
    <property type="entry name" value="Gp5_OB_N"/>
</dbReference>
<dbReference type="GO" id="GO:0003796">
    <property type="term" value="F:lysozyme activity"/>
    <property type="evidence" value="ECO:0007669"/>
    <property type="project" value="UniProtKB-UniRule"/>
</dbReference>
<comment type="function">
    <molecule>Baseplate central spike protein</molecule>
    <text evidence="3">Baseplate central spike complex-associated lysozyme that is essential for the localized hydrolysis of bacterial cell wall, so that the tail tube, through which the phage DNA is ejected, can penetrate to the host inner membrane. The tail lysozyme complex at the tip of the tail tube penetrates through the outer membrane into the periplasm. This way, lysozyme domain is released and locally digests the peptidoglycan layer to make a hole to let the tube penetrate to the inner membrane. Involved in the tail assembly.</text>
</comment>
<sequence>MFYGLQYKWFEGVVEDRFDPLDLGRVRVRVMGIHSNQKAKNDKNGIPTEELLWMHPMLPITSASMSGIGQSPTGLVEGSHVVGYFRDSFCQDGVIIGSLPGIYKNKPDSTKGFADPNGQYPRYVGNDVNVLAGGGQPGSGGSGSGAMVGPNGEPISVYTQNENTGLAVKPDDTPAGEYIPDDDPNFTIEKMLVQDEGVRTKWYLDSEGYPTIGIGHLIIRERTSNLVTINSILSAQLGRVVTGGVITSEEVSKLFQQDLNKVRADIMRFTSIAQVYMKANRSRQMAIENMCFQMGAGGLAKFKNTLAAMAREDWPAAYNGLRDSLWARQTPGRSARVSKIILTGNLESYGVMTPEAAPKLMRVNNEDPIGTVSPRATIEDSDDPENPPEEPKTRIMFEEPKSSYAAQYPYNHVYESESGHIQEFDDTPGKERYHRKHPTGTFEEIRPDGTRLVKIVGEDYLIVKNGRNLNVKGNLKVVIEGNAEMYYMGNVTQTIDGNMTQMIRGNVQETVEGNVNQHVVGNVDQFIEGNVGQLISGNVNQNIDGNVTQGIKGNQTSNVDGNYKLTVKGNYDVVATGNAKMKGQNATMEASATAQVSGSTINLN</sequence>
<dbReference type="Proteomes" id="UP000240934">
    <property type="component" value="Segment"/>
</dbReference>
<feature type="region of interest" description="Disordered" evidence="5">
    <location>
        <begin position="134"/>
        <end position="153"/>
    </location>
</feature>
<keyword evidence="3" id="KW-1160">Virus entry into host cell</keyword>
<feature type="compositionally biased region" description="Basic and acidic residues" evidence="5">
    <location>
        <begin position="389"/>
        <end position="398"/>
    </location>
</feature>
<keyword evidence="3" id="KW-1171">Viral genome ejection through host cell envelope</keyword>
<proteinExistence type="inferred from homology"/>
<dbReference type="Pfam" id="PF06714">
    <property type="entry name" value="Gp5_OB"/>
    <property type="match status" value="1"/>
</dbReference>
<evidence type="ECO:0000256" key="4">
    <source>
        <dbReference type="RuleBase" id="RU003788"/>
    </source>
</evidence>
<keyword evidence="3" id="KW-1226">Viral baseplate protein</keyword>
<organism evidence="7 8">
    <name type="scientific">Aeromonas phage Ah1</name>
    <dbReference type="NCBI Taxonomy" id="2053701"/>
    <lineage>
        <taxon>Viruses</taxon>
        <taxon>Duplodnaviria</taxon>
        <taxon>Heunggongvirae</taxon>
        <taxon>Uroviricota</taxon>
        <taxon>Caudoviricetes</taxon>
        <taxon>Pantevenvirales</taxon>
        <taxon>Straboviridae</taxon>
        <taxon>Cinqassovirus</taxon>
        <taxon>Cinqassovirus ah1</taxon>
    </lineage>
</organism>
<dbReference type="InterPro" id="IPR023346">
    <property type="entry name" value="Lysozyme-like_dom_sf"/>
</dbReference>
<keyword evidence="3" id="KW-1236">Degradation of host peptidoglycans during virus entry</keyword>
<keyword evidence="3" id="KW-1235">Degradation of host cell envelope components during virus entry</keyword>
<feature type="domain" description="Protein Gp5 N-terminal OB-fold" evidence="6">
    <location>
        <begin position="32"/>
        <end position="185"/>
    </location>
</feature>
<feature type="compositionally biased region" description="Gly residues" evidence="5">
    <location>
        <begin position="134"/>
        <end position="146"/>
    </location>
</feature>
<keyword evidence="1 3" id="KW-0929">Antimicrobial</keyword>
<dbReference type="GO" id="GO:0098003">
    <property type="term" value="P:viral tail assembly"/>
    <property type="evidence" value="ECO:0007669"/>
    <property type="project" value="UniProtKB-UniRule"/>
</dbReference>
<dbReference type="GO" id="GO:0042742">
    <property type="term" value="P:defense response to bacterium"/>
    <property type="evidence" value="ECO:0007669"/>
    <property type="project" value="UniProtKB-KW"/>
</dbReference>
<keyword evidence="3" id="KW-0426">Late protein</keyword>
<dbReference type="GO" id="GO:0016998">
    <property type="term" value="P:cell wall macromolecule catabolic process"/>
    <property type="evidence" value="ECO:0007669"/>
    <property type="project" value="InterPro"/>
</dbReference>
<dbReference type="InterPro" id="IPR001165">
    <property type="entry name" value="T4-type_lysozyme"/>
</dbReference>
<feature type="active site" description="Proton donor" evidence="3">
    <location>
        <position position="196"/>
    </location>
</feature>
<dbReference type="InterPro" id="IPR046397">
    <property type="entry name" value="NEEDLE_T4"/>
</dbReference>
<dbReference type="InterPro" id="IPR023347">
    <property type="entry name" value="Lysozyme_dom_sf"/>
</dbReference>
<dbReference type="SUPFAM" id="SSF69349">
    <property type="entry name" value="Phage fibre proteins"/>
    <property type="match status" value="1"/>
</dbReference>
<feature type="region of interest" description="Disordered" evidence="5">
    <location>
        <begin position="365"/>
        <end position="398"/>
    </location>
</feature>
<keyword evidence="2 3" id="KW-0081">Bacteriolytic enzyme</keyword>
<dbReference type="Gene3D" id="2.40.50.260">
    <property type="entry name" value="Nucleic acid-binding protein domain"/>
    <property type="match status" value="1"/>
</dbReference>
<evidence type="ECO:0000259" key="6">
    <source>
        <dbReference type="Pfam" id="PF06714"/>
    </source>
</evidence>
<keyword evidence="3 4" id="KW-0378">Hydrolase</keyword>
<feature type="active site" description="Nucleophile" evidence="3">
    <location>
        <position position="205"/>
    </location>
</feature>
<dbReference type="CDD" id="cd00735">
    <property type="entry name" value="T4-like_lys"/>
    <property type="match status" value="1"/>
</dbReference>
<dbReference type="PANTHER" id="PTHR37406:SF1">
    <property type="entry name" value="T4-TYPE LYSOZYME 1-RELATED"/>
    <property type="match status" value="1"/>
</dbReference>
<evidence type="ECO:0000256" key="2">
    <source>
        <dbReference type="ARBA" id="ARBA00022638"/>
    </source>
</evidence>
<dbReference type="GO" id="GO:0098994">
    <property type="term" value="P:symbiont entry into host cell via disruption of host cell envelope"/>
    <property type="evidence" value="ECO:0007669"/>
    <property type="project" value="UniProtKB-KW"/>
</dbReference>
<protein>
    <recommendedName>
        <fullName evidence="3">Baseplate central spike protein</fullName>
    </recommendedName>
    <alternativeName>
        <fullName evidence="3">Peptidoglycan hydrolase</fullName>
        <ecNumber evidence="3">3.2.1.17</ecNumber>
    </alternativeName>
</protein>
<dbReference type="InterPro" id="IPR002196">
    <property type="entry name" value="Glyco_hydro_24"/>
</dbReference>
<accession>A0A2H4YEY5</accession>
<comment type="caution">
    <text evidence="3">Lacks conserved residue(s) required for the propagation of feature annotation.</text>
</comment>
<evidence type="ECO:0000256" key="3">
    <source>
        <dbReference type="HAMAP-Rule" id="MF_04151"/>
    </source>
</evidence>
<keyword evidence="3" id="KW-1162">Viral penetration into host cytoplasm</keyword>
<feature type="compositionally biased region" description="Acidic residues" evidence="5">
    <location>
        <begin position="379"/>
        <end position="388"/>
    </location>
</feature>
<dbReference type="PRINTS" id="PR00684">
    <property type="entry name" value="T4LYSOZYME"/>
</dbReference>
<dbReference type="GO" id="GO:0009253">
    <property type="term" value="P:peptidoglycan catabolic process"/>
    <property type="evidence" value="ECO:0007669"/>
    <property type="project" value="UniProtKB-UniRule"/>
</dbReference>
<reference evidence="7 8" key="1">
    <citation type="submission" date="2017-10" db="EMBL/GenBank/DDBJ databases">
        <title>Antibacterial composition for extension of chilled fish shelf life and decreasing of risk of food-borne infections, bacteriophage strains for its preparation.</title>
        <authorList>
            <person name="Zulkarneev E.R."/>
            <person name="Aleshkin A.V."/>
            <person name="Rubalsky O.V."/>
            <person name="Kiseleva I.A."/>
            <person name="Rubalskii E.O."/>
            <person name="Lebedev S.N."/>
        </authorList>
    </citation>
    <scope>NUCLEOTIDE SEQUENCE [LARGE SCALE GENOMIC DNA]</scope>
</reference>
<dbReference type="EMBL" id="MG250483">
    <property type="protein sequence ID" value="AUE22730.1"/>
    <property type="molecule type" value="Genomic_DNA"/>
</dbReference>
<keyword evidence="3 4" id="KW-0326">Glycosidase</keyword>
<keyword evidence="3" id="KW-0946">Virion</keyword>
<dbReference type="GO" id="GO:0098932">
    <property type="term" value="P:symbiont entry into host cell via disruption of host cell wall peptidoglycan"/>
    <property type="evidence" value="ECO:0007669"/>
    <property type="project" value="UniProtKB-UniRule"/>
</dbReference>
<comment type="catalytic activity">
    <reaction evidence="3 4">
        <text>Hydrolysis of (1-&gt;4)-beta-linkages between N-acetylmuramic acid and N-acetyl-D-glucosamine residues in a peptidoglycan and between N-acetyl-D-glucosamine residues in chitodextrins.</text>
        <dbReference type="EC" id="3.2.1.17"/>
    </reaction>
</comment>
<evidence type="ECO:0000313" key="8">
    <source>
        <dbReference type="Proteomes" id="UP000240934"/>
    </source>
</evidence>
<dbReference type="GO" id="GO:0098025">
    <property type="term" value="C:virus tail, baseplate"/>
    <property type="evidence" value="ECO:0007669"/>
    <property type="project" value="UniProtKB-UniRule"/>
</dbReference>
<evidence type="ECO:0000256" key="1">
    <source>
        <dbReference type="ARBA" id="ARBA00022529"/>
    </source>
</evidence>
<dbReference type="PANTHER" id="PTHR37406">
    <property type="entry name" value="T4-TYPE LYSOZYME 1-RELATED"/>
    <property type="match status" value="1"/>
</dbReference>
<keyword evidence="3" id="KW-1227">Viral tail protein</keyword>
<gene>
    <name evidence="7" type="ORF">Ah1_00212</name>
</gene>
<feature type="chain" id="PRO_5035349463" description="Baseplate central spike protein" evidence="3">
    <location>
        <begin position="1"/>
        <end position="604"/>
    </location>
</feature>
<keyword evidence="3" id="KW-1245">Viral tail assembly</keyword>
<dbReference type="Pfam" id="PF00959">
    <property type="entry name" value="Phage_lysozyme"/>
    <property type="match status" value="1"/>
</dbReference>
<dbReference type="GO" id="GO:0031640">
    <property type="term" value="P:killing of cells of another organism"/>
    <property type="evidence" value="ECO:0007669"/>
    <property type="project" value="UniProtKB-KW"/>
</dbReference>
<name>A0A2H4YEY5_9CAUD</name>
<comment type="similarity">
    <text evidence="3 4">Belongs to the glycosyl hydrolase 24 family.</text>
</comment>
<evidence type="ECO:0000313" key="7">
    <source>
        <dbReference type="EMBL" id="AUE22730.1"/>
    </source>
</evidence>